<sequence length="100" mass="11074">MDHNKIFPMGPGDAQYGLFGLPEQPNKKIEVMIRLQKNLSAPDMSALQKKLWQNNMSVVTGSNKEITVSGIPPEKTYGADTVLVEVRKYDTGATMIPPKK</sequence>
<dbReference type="Proteomes" id="UP000822688">
    <property type="component" value="Chromosome 10"/>
</dbReference>
<gene>
    <name evidence="1" type="ORF">KC19_10G018600</name>
</gene>
<name>A0A8T0GKR6_CERPU</name>
<accession>A0A8T0GKR6</accession>
<dbReference type="AlphaFoldDB" id="A0A8T0GKR6"/>
<organism evidence="1 2">
    <name type="scientific">Ceratodon purpureus</name>
    <name type="common">Fire moss</name>
    <name type="synonym">Dicranum purpureum</name>
    <dbReference type="NCBI Taxonomy" id="3225"/>
    <lineage>
        <taxon>Eukaryota</taxon>
        <taxon>Viridiplantae</taxon>
        <taxon>Streptophyta</taxon>
        <taxon>Embryophyta</taxon>
        <taxon>Bryophyta</taxon>
        <taxon>Bryophytina</taxon>
        <taxon>Bryopsida</taxon>
        <taxon>Dicranidae</taxon>
        <taxon>Pseudoditrichales</taxon>
        <taxon>Ditrichaceae</taxon>
        <taxon>Ceratodon</taxon>
    </lineage>
</organism>
<protein>
    <submittedName>
        <fullName evidence="1">Uncharacterized protein</fullName>
    </submittedName>
</protein>
<evidence type="ECO:0000313" key="2">
    <source>
        <dbReference type="Proteomes" id="UP000822688"/>
    </source>
</evidence>
<keyword evidence="2" id="KW-1185">Reference proteome</keyword>
<evidence type="ECO:0000313" key="1">
    <source>
        <dbReference type="EMBL" id="KAG0558318.1"/>
    </source>
</evidence>
<reference evidence="1" key="1">
    <citation type="submission" date="2020-06" db="EMBL/GenBank/DDBJ databases">
        <title>WGS assembly of Ceratodon purpureus strain R40.</title>
        <authorList>
            <person name="Carey S.B."/>
            <person name="Jenkins J."/>
            <person name="Shu S."/>
            <person name="Lovell J.T."/>
            <person name="Sreedasyam A."/>
            <person name="Maumus F."/>
            <person name="Tiley G.P."/>
            <person name="Fernandez-Pozo N."/>
            <person name="Barry K."/>
            <person name="Chen C."/>
            <person name="Wang M."/>
            <person name="Lipzen A."/>
            <person name="Daum C."/>
            <person name="Saski C.A."/>
            <person name="Payton A.C."/>
            <person name="Mcbreen J.C."/>
            <person name="Conrad R.E."/>
            <person name="Kollar L.M."/>
            <person name="Olsson S."/>
            <person name="Huttunen S."/>
            <person name="Landis J.B."/>
            <person name="Wickett N.J."/>
            <person name="Johnson M.G."/>
            <person name="Rensing S.A."/>
            <person name="Grimwood J."/>
            <person name="Schmutz J."/>
            <person name="Mcdaniel S.F."/>
        </authorList>
    </citation>
    <scope>NUCLEOTIDE SEQUENCE</scope>
    <source>
        <strain evidence="1">R40</strain>
    </source>
</reference>
<dbReference type="EMBL" id="CM026431">
    <property type="protein sequence ID" value="KAG0558318.1"/>
    <property type="molecule type" value="Genomic_DNA"/>
</dbReference>
<comment type="caution">
    <text evidence="1">The sequence shown here is derived from an EMBL/GenBank/DDBJ whole genome shotgun (WGS) entry which is preliminary data.</text>
</comment>
<proteinExistence type="predicted"/>